<evidence type="ECO:0008006" key="4">
    <source>
        <dbReference type="Google" id="ProtNLM"/>
    </source>
</evidence>
<evidence type="ECO:0000313" key="3">
    <source>
        <dbReference type="EMBL" id="HEN14913.1"/>
    </source>
</evidence>
<feature type="region of interest" description="Disordered" evidence="1">
    <location>
        <begin position="70"/>
        <end position="97"/>
    </location>
</feature>
<gene>
    <name evidence="3" type="ORF">ENQ76_05520</name>
</gene>
<reference evidence="3" key="1">
    <citation type="journal article" date="2020" name="mSystems">
        <title>Genome- and Community-Level Interaction Insights into Carbon Utilization and Element Cycling Functions of Hydrothermarchaeota in Hydrothermal Sediment.</title>
        <authorList>
            <person name="Zhou Z."/>
            <person name="Liu Y."/>
            <person name="Xu W."/>
            <person name="Pan J."/>
            <person name="Luo Z.H."/>
            <person name="Li M."/>
        </authorList>
    </citation>
    <scope>NUCLEOTIDE SEQUENCE [LARGE SCALE GENOMIC DNA]</scope>
    <source>
        <strain evidence="3">SpSt-339</strain>
    </source>
</reference>
<comment type="caution">
    <text evidence="3">The sequence shown here is derived from an EMBL/GenBank/DDBJ whole genome shotgun (WGS) entry which is preliminary data.</text>
</comment>
<name>A0A7C2P2K8_9PLAN</name>
<feature type="transmembrane region" description="Helical" evidence="2">
    <location>
        <begin position="45"/>
        <end position="69"/>
    </location>
</feature>
<sequence>MSASTKSRPASVVAWWLILCLVGLDYFSTLAYLPSLAVQAAGAAAPLAAIVVALTTLCVALPVYCHVVARSPDGTGGDRPGDEPRRPSGGAALRLVR</sequence>
<feature type="transmembrane region" description="Helical" evidence="2">
    <location>
        <begin position="12"/>
        <end position="33"/>
    </location>
</feature>
<accession>A0A7C2P2K8</accession>
<protein>
    <recommendedName>
        <fullName evidence="4">Amino acid transporter</fullName>
    </recommendedName>
</protein>
<keyword evidence="2" id="KW-1133">Transmembrane helix</keyword>
<keyword evidence="2" id="KW-0472">Membrane</keyword>
<dbReference type="EMBL" id="DSOK01000163">
    <property type="protein sequence ID" value="HEN14913.1"/>
    <property type="molecule type" value="Genomic_DNA"/>
</dbReference>
<organism evidence="3">
    <name type="scientific">Schlesneria paludicola</name>
    <dbReference type="NCBI Taxonomy" id="360056"/>
    <lineage>
        <taxon>Bacteria</taxon>
        <taxon>Pseudomonadati</taxon>
        <taxon>Planctomycetota</taxon>
        <taxon>Planctomycetia</taxon>
        <taxon>Planctomycetales</taxon>
        <taxon>Planctomycetaceae</taxon>
        <taxon>Schlesneria</taxon>
    </lineage>
</organism>
<evidence type="ECO:0000256" key="2">
    <source>
        <dbReference type="SAM" id="Phobius"/>
    </source>
</evidence>
<evidence type="ECO:0000256" key="1">
    <source>
        <dbReference type="SAM" id="MobiDB-lite"/>
    </source>
</evidence>
<keyword evidence="2" id="KW-0812">Transmembrane</keyword>
<proteinExistence type="predicted"/>
<dbReference type="AlphaFoldDB" id="A0A7C2P2K8"/>